<dbReference type="EMBL" id="JACIEQ010000001">
    <property type="protein sequence ID" value="MBB4020908.1"/>
    <property type="molecule type" value="Genomic_DNA"/>
</dbReference>
<gene>
    <name evidence="1" type="ORF">GGR17_000699</name>
</gene>
<keyword evidence="2" id="KW-1185">Reference proteome</keyword>
<organism evidence="1 2">
    <name type="scientific">Actibacterium naphthalenivorans</name>
    <dbReference type="NCBI Taxonomy" id="1614693"/>
    <lineage>
        <taxon>Bacteria</taxon>
        <taxon>Pseudomonadati</taxon>
        <taxon>Pseudomonadota</taxon>
        <taxon>Alphaproteobacteria</taxon>
        <taxon>Rhodobacterales</taxon>
        <taxon>Roseobacteraceae</taxon>
        <taxon>Actibacterium</taxon>
    </lineage>
</organism>
<dbReference type="AlphaFoldDB" id="A0A840CBH3"/>
<protein>
    <submittedName>
        <fullName evidence="1">Uncharacterized protein</fullName>
    </submittedName>
</protein>
<comment type="caution">
    <text evidence="1">The sequence shown here is derived from an EMBL/GenBank/DDBJ whole genome shotgun (WGS) entry which is preliminary data.</text>
</comment>
<accession>A0A840CBH3</accession>
<name>A0A840CBH3_9RHOB</name>
<evidence type="ECO:0000313" key="2">
    <source>
        <dbReference type="Proteomes" id="UP000585681"/>
    </source>
</evidence>
<reference evidence="1" key="1">
    <citation type="submission" date="2020-08" db="EMBL/GenBank/DDBJ databases">
        <title>Genomic Encyclopedia of Type Strains, Phase IV (KMG-IV): sequencing the most valuable type-strain genomes for metagenomic binning, comparative biology and taxonomic classification.</title>
        <authorList>
            <person name="Goeker M."/>
        </authorList>
    </citation>
    <scope>NUCLEOTIDE SEQUENCE [LARGE SCALE GENOMIC DNA]</scope>
    <source>
        <strain evidence="1">DSM 105040</strain>
    </source>
</reference>
<proteinExistence type="predicted"/>
<dbReference type="RefSeq" id="WP_157445507.1">
    <property type="nucleotide sequence ID" value="NZ_JACIEQ010000001.1"/>
</dbReference>
<evidence type="ECO:0000313" key="1">
    <source>
        <dbReference type="EMBL" id="MBB4020908.1"/>
    </source>
</evidence>
<dbReference type="Proteomes" id="UP000585681">
    <property type="component" value="Unassembled WGS sequence"/>
</dbReference>
<sequence>MAGRLIGWTGAMVLAAILGIVAVLAAPAGEPASGLAHGLLWRNSPLAAVFPLVVQTPEGRDFYLRVEDAETGEAVLAAGITGGQFFRVLVPNGRFVLDFAYGTDWRGEEEGFAPAPNTGALRIDSPLSFGVEGLARKAGHVVTLTEQEGAFTVAAKGQAICQRTRVIHVRPLRPLISPDGDAFYDPDPFSTDRRSLKSRPQPSDFYTTYEYDSWSYVCD</sequence>